<dbReference type="Gene3D" id="1.10.472.80">
    <property type="entry name" value="Ypt/Rab-GAP domain of gyp1p, domain 3"/>
    <property type="match status" value="1"/>
</dbReference>
<dbReference type="GeneID" id="19880164"/>
<gene>
    <name evidence="3" type="ORF">VCUG_02300</name>
</gene>
<protein>
    <recommendedName>
        <fullName evidence="2">Rab-GAP TBC domain-containing protein</fullName>
    </recommendedName>
</protein>
<dbReference type="InterPro" id="IPR035969">
    <property type="entry name" value="Rab-GAP_TBC_sf"/>
</dbReference>
<dbReference type="PROSITE" id="PS50086">
    <property type="entry name" value="TBC_RABGAP"/>
    <property type="match status" value="1"/>
</dbReference>
<keyword evidence="4" id="KW-1185">Reference proteome</keyword>
<evidence type="ECO:0000256" key="1">
    <source>
        <dbReference type="SAM" id="Phobius"/>
    </source>
</evidence>
<dbReference type="FunCoup" id="L2GRF8">
    <property type="interactions" value="2"/>
</dbReference>
<feature type="transmembrane region" description="Helical" evidence="1">
    <location>
        <begin position="256"/>
        <end position="276"/>
    </location>
</feature>
<keyword evidence="1" id="KW-1133">Transmembrane helix</keyword>
<dbReference type="PANTHER" id="PTHR47219">
    <property type="entry name" value="RAB GTPASE-ACTIVATING PROTEIN 1-LIKE"/>
    <property type="match status" value="1"/>
</dbReference>
<feature type="domain" description="Rab-GAP TBC" evidence="2">
    <location>
        <begin position="75"/>
        <end position="260"/>
    </location>
</feature>
<evidence type="ECO:0000313" key="4">
    <source>
        <dbReference type="Proteomes" id="UP000011081"/>
    </source>
</evidence>
<dbReference type="GO" id="GO:0031267">
    <property type="term" value="F:small GTPase binding"/>
    <property type="evidence" value="ECO:0007669"/>
    <property type="project" value="TreeGrafter"/>
</dbReference>
<dbReference type="HOGENOM" id="CLU_005350_10_1_1"/>
<dbReference type="Pfam" id="PF00566">
    <property type="entry name" value="RabGAP-TBC"/>
    <property type="match status" value="1"/>
</dbReference>
<sequence length="330" mass="38418">MAKSSAKENENCQARLLYQYPKPTTKDLFTDTFGFITKTKEAESSMHSVFKLKHRWERMLNDGRTECMDGMVFKGVPVFLKNRVWTYVLRGKNKHKEVGWEEYEKLRDMHSGFEYQIHVDIQRTFRNHILFYDAFGEGQCKLFRVLVAYANYNPHIGYCQGMASFTGLILMYFDELEVFNVLINILSTLNALFDTQLSLLPTLMSVQKEVFILVIPEVYYLLKNENVDLCLFVYSWYLTLFSRFDIKLSLRIWDIFIFYGPASLLAVSCAILSFYVRRLGEMQGECLVAFLSSLDSIALADSDVDCIIEKVKGVMEEIDLDDINNVLELY</sequence>
<dbReference type="InterPro" id="IPR050302">
    <property type="entry name" value="Rab_GAP_TBC_domain"/>
</dbReference>
<keyword evidence="1" id="KW-0472">Membrane</keyword>
<dbReference type="VEuPathDB" id="MicrosporidiaDB:VCUG_02300"/>
<dbReference type="Proteomes" id="UP000011081">
    <property type="component" value="Unassembled WGS sequence"/>
</dbReference>
<dbReference type="GO" id="GO:0005096">
    <property type="term" value="F:GTPase activator activity"/>
    <property type="evidence" value="ECO:0007669"/>
    <property type="project" value="TreeGrafter"/>
</dbReference>
<dbReference type="STRING" id="948595.L2GRF8"/>
<dbReference type="FunFam" id="1.10.8.270:FF:000016">
    <property type="entry name" value="TBC1 domain family member 2A"/>
    <property type="match status" value="1"/>
</dbReference>
<dbReference type="EMBL" id="GL877456">
    <property type="protein sequence ID" value="ELA46219.1"/>
    <property type="molecule type" value="Genomic_DNA"/>
</dbReference>
<dbReference type="OrthoDB" id="294251at2759"/>
<dbReference type="PANTHER" id="PTHR47219:SF9">
    <property type="entry name" value="GTPASE ACTIVATING PROTEIN AND CENTROSOME-ASSOCIATED, ISOFORM B"/>
    <property type="match status" value="1"/>
</dbReference>
<proteinExistence type="predicted"/>
<dbReference type="RefSeq" id="XP_008075310.1">
    <property type="nucleotide sequence ID" value="XM_008077119.1"/>
</dbReference>
<evidence type="ECO:0000313" key="3">
    <source>
        <dbReference type="EMBL" id="ELA46219.1"/>
    </source>
</evidence>
<name>L2GRF8_VAVCU</name>
<dbReference type="AlphaFoldDB" id="L2GRF8"/>
<reference evidence="4" key="1">
    <citation type="submission" date="2011-03" db="EMBL/GenBank/DDBJ databases">
        <title>The genome sequence of Vavraia culicis strain floridensis.</title>
        <authorList>
            <consortium name="The Broad Institute Genome Sequencing Platform"/>
            <person name="Cuomo C."/>
            <person name="Becnel J."/>
            <person name="Sanscrainte N."/>
            <person name="Young S.K."/>
            <person name="Zeng Q."/>
            <person name="Gargeya S."/>
            <person name="Fitzgerald M."/>
            <person name="Haas B."/>
            <person name="Abouelleil A."/>
            <person name="Alvarado L."/>
            <person name="Arachchi H.M."/>
            <person name="Berlin A."/>
            <person name="Chapman S.B."/>
            <person name="Gearin G."/>
            <person name="Goldberg J."/>
            <person name="Griggs A."/>
            <person name="Gujja S."/>
            <person name="Hansen M."/>
            <person name="Heiman D."/>
            <person name="Howarth C."/>
            <person name="Larimer J."/>
            <person name="Lui A."/>
            <person name="MacDonald P.J.P."/>
            <person name="McCowen C."/>
            <person name="Montmayeur A."/>
            <person name="Murphy C."/>
            <person name="Neiman D."/>
            <person name="Pearson M."/>
            <person name="Priest M."/>
            <person name="Roberts A."/>
            <person name="Saif S."/>
            <person name="Shea T."/>
            <person name="Sisk P."/>
            <person name="Stolte C."/>
            <person name="Sykes S."/>
            <person name="Wortman J."/>
            <person name="Nusbaum C."/>
            <person name="Birren B."/>
        </authorList>
    </citation>
    <scope>NUCLEOTIDE SEQUENCE [LARGE SCALE GENOMIC DNA]</scope>
    <source>
        <strain evidence="4">floridensis</strain>
    </source>
</reference>
<dbReference type="InParanoid" id="L2GRF8"/>
<keyword evidence="1" id="KW-0812">Transmembrane</keyword>
<dbReference type="Gene3D" id="1.10.8.270">
    <property type="entry name" value="putative rabgap domain of human tbc1 domain family member 14 like domains"/>
    <property type="match status" value="1"/>
</dbReference>
<organism evidence="3 4">
    <name type="scientific">Vavraia culicis (isolate floridensis)</name>
    <name type="common">Microsporidian parasite</name>
    <dbReference type="NCBI Taxonomy" id="948595"/>
    <lineage>
        <taxon>Eukaryota</taxon>
        <taxon>Fungi</taxon>
        <taxon>Fungi incertae sedis</taxon>
        <taxon>Microsporidia</taxon>
        <taxon>Pleistophoridae</taxon>
        <taxon>Vavraia</taxon>
    </lineage>
</organism>
<dbReference type="OMA" id="EYQIHVD"/>
<dbReference type="SMART" id="SM00164">
    <property type="entry name" value="TBC"/>
    <property type="match status" value="1"/>
</dbReference>
<dbReference type="SUPFAM" id="SSF47923">
    <property type="entry name" value="Ypt/Rab-GAP domain of gyp1p"/>
    <property type="match status" value="2"/>
</dbReference>
<accession>L2GRF8</accession>
<dbReference type="InterPro" id="IPR000195">
    <property type="entry name" value="Rab-GAP-TBC_dom"/>
</dbReference>
<evidence type="ECO:0000259" key="2">
    <source>
        <dbReference type="PROSITE" id="PS50086"/>
    </source>
</evidence>